<dbReference type="Pfam" id="PF08463">
    <property type="entry name" value="EcoEI_R_C"/>
    <property type="match status" value="1"/>
</dbReference>
<dbReference type="InterPro" id="IPR001650">
    <property type="entry name" value="Helicase_C-like"/>
</dbReference>
<dbReference type="InterPro" id="IPR013670">
    <property type="entry name" value="EcoEI_R_C_dom"/>
</dbReference>
<dbReference type="EC" id="3.1.21.3" evidence="3"/>
<dbReference type="RefSeq" id="WP_116668911.1">
    <property type="nucleotide sequence ID" value="NZ_MZGU01000002.1"/>
</dbReference>
<dbReference type="InterPro" id="IPR050742">
    <property type="entry name" value="Helicase_Restrict-Modif_Enz"/>
</dbReference>
<proteinExistence type="predicted"/>
<dbReference type="Proteomes" id="UP000245577">
    <property type="component" value="Unassembled WGS sequence"/>
</dbReference>
<reference evidence="3 4" key="1">
    <citation type="submission" date="2017-03" db="EMBL/GenBank/DDBJ databases">
        <title>Genome sequence of Methanobrevibacter wosei.</title>
        <authorList>
            <person name="Poehlein A."/>
            <person name="Seedorf H."/>
            <person name="Daniel R."/>
        </authorList>
    </citation>
    <scope>NUCLEOTIDE SEQUENCE [LARGE SCALE GENOMIC DNA]</scope>
    <source>
        <strain evidence="3 4">DSM 11979</strain>
    </source>
</reference>
<dbReference type="InterPro" id="IPR006935">
    <property type="entry name" value="Helicase/UvrB_N"/>
</dbReference>
<dbReference type="GO" id="GO:0005829">
    <property type="term" value="C:cytosol"/>
    <property type="evidence" value="ECO:0007669"/>
    <property type="project" value="TreeGrafter"/>
</dbReference>
<dbReference type="Pfam" id="PF00271">
    <property type="entry name" value="Helicase_C"/>
    <property type="match status" value="1"/>
</dbReference>
<dbReference type="GO" id="GO:0003677">
    <property type="term" value="F:DNA binding"/>
    <property type="evidence" value="ECO:0007669"/>
    <property type="project" value="InterPro"/>
</dbReference>
<dbReference type="NCBIfam" id="NF046051">
    <property type="entry name" value="restrict_EcoAI"/>
    <property type="match status" value="1"/>
</dbReference>
<dbReference type="EMBL" id="MZGU01000002">
    <property type="protein sequence ID" value="PWB86959.1"/>
    <property type="molecule type" value="Genomic_DNA"/>
</dbReference>
<dbReference type="SUPFAM" id="SSF52540">
    <property type="entry name" value="P-loop containing nucleoside triphosphate hydrolases"/>
    <property type="match status" value="2"/>
</dbReference>
<evidence type="ECO:0000259" key="2">
    <source>
        <dbReference type="PROSITE" id="PS51194"/>
    </source>
</evidence>
<dbReference type="Gene3D" id="3.90.1570.30">
    <property type="match status" value="1"/>
</dbReference>
<comment type="caution">
    <text evidence="3">The sequence shown here is derived from an EMBL/GenBank/DDBJ whole genome shotgun (WGS) entry which is preliminary data.</text>
</comment>
<dbReference type="GO" id="GO:0120545">
    <property type="term" value="F:nucleic acid conformation isomerase activity"/>
    <property type="evidence" value="ECO:0007669"/>
    <property type="project" value="UniProtKB-ARBA"/>
</dbReference>
<evidence type="ECO:0000259" key="1">
    <source>
        <dbReference type="PROSITE" id="PS51192"/>
    </source>
</evidence>
<dbReference type="AlphaFoldDB" id="A0A2U1S926"/>
<accession>A0A2U1S926</accession>
<dbReference type="CDD" id="cd18032">
    <property type="entry name" value="DEXHc_RE_I_III_res"/>
    <property type="match status" value="1"/>
</dbReference>
<dbReference type="GO" id="GO:0009035">
    <property type="term" value="F:type I site-specific deoxyribonuclease activity"/>
    <property type="evidence" value="ECO:0007669"/>
    <property type="project" value="UniProtKB-EC"/>
</dbReference>
<feature type="domain" description="Helicase C-terminal" evidence="2">
    <location>
        <begin position="405"/>
        <end position="561"/>
    </location>
</feature>
<dbReference type="Gene3D" id="3.40.50.300">
    <property type="entry name" value="P-loop containing nucleotide triphosphate hydrolases"/>
    <property type="match status" value="2"/>
</dbReference>
<dbReference type="Pfam" id="PF04313">
    <property type="entry name" value="HSDR_N"/>
    <property type="match status" value="1"/>
</dbReference>
<dbReference type="SMART" id="SM00487">
    <property type="entry name" value="DEXDc"/>
    <property type="match status" value="1"/>
</dbReference>
<gene>
    <name evidence="3" type="primary">hsdR_1</name>
    <name evidence="3" type="ORF">MBBWO_00730</name>
</gene>
<dbReference type="InterPro" id="IPR007409">
    <property type="entry name" value="Restrct_endonuc_type1_HsdR_N"/>
</dbReference>
<name>A0A2U1S926_9EURY</name>
<dbReference type="InterPro" id="IPR014001">
    <property type="entry name" value="Helicase_ATP-bd"/>
</dbReference>
<keyword evidence="3" id="KW-0378">Hydrolase</keyword>
<evidence type="ECO:0000313" key="3">
    <source>
        <dbReference type="EMBL" id="PWB86959.1"/>
    </source>
</evidence>
<feature type="domain" description="Helicase ATP-binding" evidence="1">
    <location>
        <begin position="176"/>
        <end position="336"/>
    </location>
</feature>
<protein>
    <submittedName>
        <fullName evidence="3">Type-1 restriction enzyme R protein</fullName>
        <ecNumber evidence="3">3.1.21.3</ecNumber>
    </submittedName>
</protein>
<keyword evidence="4" id="KW-1185">Reference proteome</keyword>
<dbReference type="CDD" id="cd18799">
    <property type="entry name" value="SF2_C_EcoAI-like"/>
    <property type="match status" value="1"/>
</dbReference>
<dbReference type="PROSITE" id="PS51194">
    <property type="entry name" value="HELICASE_CTER"/>
    <property type="match status" value="1"/>
</dbReference>
<dbReference type="Pfam" id="PF04851">
    <property type="entry name" value="ResIII"/>
    <property type="match status" value="1"/>
</dbReference>
<dbReference type="PANTHER" id="PTHR47396">
    <property type="entry name" value="TYPE I RESTRICTION ENZYME ECOKI R PROTEIN"/>
    <property type="match status" value="1"/>
</dbReference>
<dbReference type="PANTHER" id="PTHR47396:SF1">
    <property type="entry name" value="ATP-DEPENDENT HELICASE IRC3-RELATED"/>
    <property type="match status" value="1"/>
</dbReference>
<dbReference type="InterPro" id="IPR027417">
    <property type="entry name" value="P-loop_NTPase"/>
</dbReference>
<dbReference type="GO" id="GO:0005524">
    <property type="term" value="F:ATP binding"/>
    <property type="evidence" value="ECO:0007669"/>
    <property type="project" value="InterPro"/>
</dbReference>
<sequence length="760" mass="88320">MTFDKLTEEDVKFQFITPAIEDAGWNKNQFKFEYSFTDGEIQIRGDKTNRGPKKRADYLLLYKPNLPIAIVEAKDQYHSLGDGIQQAVDYANILDIPFAFSSNGTGFLERDRINGTEREISLDEFPSPEELWERYKLSKEFTPTEEKIVTQPYYYDINSNKEPRYYQRIAINRTIEAIAKGQNRILLVMATGTGKTFTAFQIAHRLKESGLKKKILYLADRNILIDQTMDNDFKPFEKVMTKIEKKEMDTSYEIYFALYQQLVDDKKSKQPFTSLEPEFFDLIIVDECHRGSASQDSEWRQILEYFHTATQIGMTATPKETKKISNIDYFGEPIYTYSLKDGIKDGFLAPYKVIRIGIDKDLMGYRPEKGKKDKNGNLIEDREYNVLDFDKNIILEKRRKLVAKKITEFLKKTDRFSKTIVFCVDTEHADAMRHYLINENSDLVAEDERYIMRITGNDEEGKRQLDYFISNNEKYPTIVTTSKLLTTGVDCKTCKLIVLDENINSMTEFKQIIGRGTRIEEKYGKNHFTILDFRNNSRKFVDPEFDGEPISVADIDIDKPIFTLSPKIDGYKPPKPKPKINDVDVNIILEQNQCYDSNGNLITENLINYSKNKLIEEYNDLNTFLSKWTSEMKRNAIIDELYQHDIFLDELREAAGNKDIDDFDLICHIAFDKKPLTRQERANNVKKRGYLNKYEGIAKQVINGLIDKYASDGIEDIENIQVLDNEPFRNFGSPIKIVKAFGGKNNLLNAMHDLKRELFI</sequence>
<dbReference type="PROSITE" id="PS51192">
    <property type="entry name" value="HELICASE_ATP_BIND_1"/>
    <property type="match status" value="1"/>
</dbReference>
<organism evidence="3 4">
    <name type="scientific">Methanobrevibacter woesei</name>
    <dbReference type="NCBI Taxonomy" id="190976"/>
    <lineage>
        <taxon>Archaea</taxon>
        <taxon>Methanobacteriati</taxon>
        <taxon>Methanobacteriota</taxon>
        <taxon>Methanomada group</taxon>
        <taxon>Methanobacteria</taxon>
        <taxon>Methanobacteriales</taxon>
        <taxon>Methanobacteriaceae</taxon>
        <taxon>Methanobrevibacter</taxon>
    </lineage>
</organism>
<dbReference type="GO" id="GO:0006304">
    <property type="term" value="P:DNA modification"/>
    <property type="evidence" value="ECO:0007669"/>
    <property type="project" value="InterPro"/>
</dbReference>
<dbReference type="OrthoDB" id="11644at2157"/>
<evidence type="ECO:0000313" key="4">
    <source>
        <dbReference type="Proteomes" id="UP000245577"/>
    </source>
</evidence>